<dbReference type="Proteomes" id="UP001140094">
    <property type="component" value="Unassembled WGS sequence"/>
</dbReference>
<organism evidence="1 2">
    <name type="scientific">Coemansia guatemalensis</name>
    <dbReference type="NCBI Taxonomy" id="2761395"/>
    <lineage>
        <taxon>Eukaryota</taxon>
        <taxon>Fungi</taxon>
        <taxon>Fungi incertae sedis</taxon>
        <taxon>Zoopagomycota</taxon>
        <taxon>Kickxellomycotina</taxon>
        <taxon>Kickxellomycetes</taxon>
        <taxon>Kickxellales</taxon>
        <taxon>Kickxellaceae</taxon>
        <taxon>Coemansia</taxon>
    </lineage>
</organism>
<evidence type="ECO:0000313" key="1">
    <source>
        <dbReference type="EMBL" id="KAJ2805343.1"/>
    </source>
</evidence>
<dbReference type="PANTHER" id="PTHR28207:SF1">
    <property type="entry name" value="ATP SYNTHASE SUBUNIT H, MITOCHONDRIAL"/>
    <property type="match status" value="1"/>
</dbReference>
<gene>
    <name evidence="1" type="ORF">H4R20_002126</name>
</gene>
<sequence length="88" mass="9673">MFTLAAIRVQTASRVATRSLSASSVTKKDILQELYLKEIRNYKPDASAAKADVTTKEFAAPKVPEAPKNDIDLKSDLKTYEQSGVLTQ</sequence>
<dbReference type="AlphaFoldDB" id="A0A9W8HW21"/>
<dbReference type="InterPro" id="IPR019711">
    <property type="entry name" value="ATP_synth_F0_suH"/>
</dbReference>
<protein>
    <submittedName>
        <fullName evidence="1">Uncharacterized protein</fullName>
    </submittedName>
</protein>
<name>A0A9W8HW21_9FUNG</name>
<dbReference type="OrthoDB" id="274752at2759"/>
<comment type="caution">
    <text evidence="1">The sequence shown here is derived from an EMBL/GenBank/DDBJ whole genome shotgun (WGS) entry which is preliminary data.</text>
</comment>
<keyword evidence="2" id="KW-1185">Reference proteome</keyword>
<reference evidence="1" key="1">
    <citation type="submission" date="2022-07" db="EMBL/GenBank/DDBJ databases">
        <title>Phylogenomic reconstructions and comparative analyses of Kickxellomycotina fungi.</title>
        <authorList>
            <person name="Reynolds N.K."/>
            <person name="Stajich J.E."/>
            <person name="Barry K."/>
            <person name="Grigoriev I.V."/>
            <person name="Crous P."/>
            <person name="Smith M.E."/>
        </authorList>
    </citation>
    <scope>NUCLEOTIDE SEQUENCE</scope>
    <source>
        <strain evidence="1">NRRL 1565</strain>
    </source>
</reference>
<proteinExistence type="predicted"/>
<dbReference type="Pfam" id="PF10775">
    <property type="entry name" value="ATP_sub_h"/>
    <property type="match status" value="1"/>
</dbReference>
<accession>A0A9W8HW21</accession>
<dbReference type="PANTHER" id="PTHR28207">
    <property type="entry name" value="ATP SYNTHASE SUBUNIT H, MITOCHONDRIAL"/>
    <property type="match status" value="1"/>
</dbReference>
<evidence type="ECO:0000313" key="2">
    <source>
        <dbReference type="Proteomes" id="UP001140094"/>
    </source>
</evidence>
<dbReference type="EMBL" id="JANBUO010000298">
    <property type="protein sequence ID" value="KAJ2805343.1"/>
    <property type="molecule type" value="Genomic_DNA"/>
</dbReference>
<dbReference type="GO" id="GO:0046933">
    <property type="term" value="F:proton-transporting ATP synthase activity, rotational mechanism"/>
    <property type="evidence" value="ECO:0007669"/>
    <property type="project" value="TreeGrafter"/>
</dbReference>